<evidence type="ECO:0000313" key="2">
    <source>
        <dbReference type="Proteomes" id="UP000308600"/>
    </source>
</evidence>
<gene>
    <name evidence="1" type="ORF">BDN72DRAFT_865076</name>
</gene>
<reference evidence="1 2" key="1">
    <citation type="journal article" date="2019" name="Nat. Ecol. Evol.">
        <title>Megaphylogeny resolves global patterns of mushroom evolution.</title>
        <authorList>
            <person name="Varga T."/>
            <person name="Krizsan K."/>
            <person name="Foldi C."/>
            <person name="Dima B."/>
            <person name="Sanchez-Garcia M."/>
            <person name="Sanchez-Ramirez S."/>
            <person name="Szollosi G.J."/>
            <person name="Szarkandi J.G."/>
            <person name="Papp V."/>
            <person name="Albert L."/>
            <person name="Andreopoulos W."/>
            <person name="Angelini C."/>
            <person name="Antonin V."/>
            <person name="Barry K.W."/>
            <person name="Bougher N.L."/>
            <person name="Buchanan P."/>
            <person name="Buyck B."/>
            <person name="Bense V."/>
            <person name="Catcheside P."/>
            <person name="Chovatia M."/>
            <person name="Cooper J."/>
            <person name="Damon W."/>
            <person name="Desjardin D."/>
            <person name="Finy P."/>
            <person name="Geml J."/>
            <person name="Haridas S."/>
            <person name="Hughes K."/>
            <person name="Justo A."/>
            <person name="Karasinski D."/>
            <person name="Kautmanova I."/>
            <person name="Kiss B."/>
            <person name="Kocsube S."/>
            <person name="Kotiranta H."/>
            <person name="LaButti K.M."/>
            <person name="Lechner B.E."/>
            <person name="Liimatainen K."/>
            <person name="Lipzen A."/>
            <person name="Lukacs Z."/>
            <person name="Mihaltcheva S."/>
            <person name="Morgado L.N."/>
            <person name="Niskanen T."/>
            <person name="Noordeloos M.E."/>
            <person name="Ohm R.A."/>
            <person name="Ortiz-Santana B."/>
            <person name="Ovrebo C."/>
            <person name="Racz N."/>
            <person name="Riley R."/>
            <person name="Savchenko A."/>
            <person name="Shiryaev A."/>
            <person name="Soop K."/>
            <person name="Spirin V."/>
            <person name="Szebenyi C."/>
            <person name="Tomsovsky M."/>
            <person name="Tulloss R.E."/>
            <person name="Uehling J."/>
            <person name="Grigoriev I.V."/>
            <person name="Vagvolgyi C."/>
            <person name="Papp T."/>
            <person name="Martin F.M."/>
            <person name="Miettinen O."/>
            <person name="Hibbett D.S."/>
            <person name="Nagy L.G."/>
        </authorList>
    </citation>
    <scope>NUCLEOTIDE SEQUENCE [LARGE SCALE GENOMIC DNA]</scope>
    <source>
        <strain evidence="1 2">NL-1719</strain>
    </source>
</reference>
<keyword evidence="2" id="KW-1185">Reference proteome</keyword>
<organism evidence="1 2">
    <name type="scientific">Pluteus cervinus</name>
    <dbReference type="NCBI Taxonomy" id="181527"/>
    <lineage>
        <taxon>Eukaryota</taxon>
        <taxon>Fungi</taxon>
        <taxon>Dikarya</taxon>
        <taxon>Basidiomycota</taxon>
        <taxon>Agaricomycotina</taxon>
        <taxon>Agaricomycetes</taxon>
        <taxon>Agaricomycetidae</taxon>
        <taxon>Agaricales</taxon>
        <taxon>Pluteineae</taxon>
        <taxon>Pluteaceae</taxon>
        <taxon>Pluteus</taxon>
    </lineage>
</organism>
<proteinExistence type="predicted"/>
<sequence length="556" mass="62845">MDKKTNTDFNAAERHRLERIIRKLSRRVLRLKSRYNEHAPINRLPPELLTRIFFMLQSNFFSVTPNAYYEWTVVTHVSRSWRALALETKTLWTGITQDANIEQSPWIATSLERSRPCTLDVVMELNPRYHLYEMHKIDPRRMRNLCVNISQWTETNPKIRNFLSVLEGEMSALEDLSLSGDVPRRVVPRRDLIPIHLNFPAPHLKSIRINHFNSHVISIPFQGVTSLSICNGRGQCGTLTFGALLDFLRISRLETLKLEHALFEEDDADEDPTPIALPSLSSLVLELPAGQCVRLISHVVVLPSCQITLYGCSASTFTAGSAQLTTIESFLNLILPHLPYVLSDFIGVDIDPRQDSIAFALRSKQDWEQRGWLGEPLLGMIESQPSGHRKGDWLPFPSLSRFSAVWSVFVGSSGRPPGEVYLGGGPLFSEVADLPCLTELQVSVEVLSSFIEHLCENNQSFSKLTHLAVWYADCLPALIDELAKALASHTILGNKKIRVLLHGRPGWAEKESVLESIRFRSPETVAKFDMTGGMNDVLEPSGRRKDIVYWVDDKMT</sequence>
<accession>A0ACD3A1P4</accession>
<dbReference type="EMBL" id="ML208952">
    <property type="protein sequence ID" value="TFK59532.1"/>
    <property type="molecule type" value="Genomic_DNA"/>
</dbReference>
<evidence type="ECO:0000313" key="1">
    <source>
        <dbReference type="EMBL" id="TFK59532.1"/>
    </source>
</evidence>
<name>A0ACD3A1P4_9AGAR</name>
<protein>
    <submittedName>
        <fullName evidence="1">Uncharacterized protein</fullName>
    </submittedName>
</protein>
<dbReference type="Proteomes" id="UP000308600">
    <property type="component" value="Unassembled WGS sequence"/>
</dbReference>